<dbReference type="GeneID" id="25985994"/>
<dbReference type="Gene3D" id="1.10.720.30">
    <property type="entry name" value="SAP domain"/>
    <property type="match status" value="1"/>
</dbReference>
<sequence length="809" mass="89266">MAAPAREVYLAEGFVATSLRVPQLRSILVEHSIKFPSSAKKADLVALFENHVQSRAAEILAADARVRPSGRGIIAVSNTGDESPVEREPSPPPSGVKRARGRPKKSSATIASDEVEPEAQDAPPPKKPRSRKIAAKPAPEPEPEPVVEEEEKEVVKEKKPRVSRRRVTQAEIAEDDSDAPAKPRSRKPKQEVEVQISTPKKSTPPAPEQPALPPPSARRKSTKPAPPVINEPSSSSDGLPPPSVRKPRTSFAPPAPRDEIKESKPRRKSRHSSEAEETTFSDFNPFQSGTEAAAEAAVERERRRRKSSLGLGETKRRAPRPSEWTATSAPTQSILRRVGPSQEELRSPTDDFRDAIRRDADEAEALNDDVARQVALAEKEKEEQPKVVVKRTQTLTKKRSAPVPNGSMMALILSGLLLFSWGGHWKSVSSSNGYCDTGSMTNDVIQAREQPIAEAQHCVALSTQHRSDHPDALALNCDISALPLVPFLPRPTKCTPCPHNAKCSNGEVVACAPEYILTPSLLAPISPLFDGLPGLPSRVFTPECRPDTARMRQVGQMAREIERHLARGRGLVVCSGSDKECTKGVGLCYGTSEQSLHDYFAARRNPKMSQDAFDDVFVAALKDLVDHGDVVESIDPNGDSWYTAQRAELSLQCKAKVGARDFMHEFRKQIVGLVVVLASIGAFSHHMSEREKEKKRARELVDTVLHRLQDQEYQHYTDPVVTPQPYLPPAQLRDVILPRSEGDEAKRQRLWARVEKEVERNANVATREREVRGDVWKTWEWTGVGGRPRISMGVQETVASPQRPGHVAF</sequence>
<dbReference type="RefSeq" id="XP_014179217.1">
    <property type="nucleotide sequence ID" value="XM_014323742.1"/>
</dbReference>
<evidence type="ECO:0000313" key="12">
    <source>
        <dbReference type="Proteomes" id="UP000002748"/>
    </source>
</evidence>
<dbReference type="Proteomes" id="UP000002748">
    <property type="component" value="Unassembled WGS sequence"/>
</dbReference>
<dbReference type="KEGG" id="tasa:A1Q1_02480"/>
<dbReference type="OrthoDB" id="5376590at2759"/>
<name>J6EV38_TRIAS</name>
<evidence type="ECO:0000256" key="7">
    <source>
        <dbReference type="SAM" id="Coils"/>
    </source>
</evidence>
<dbReference type="EMBL" id="ALBS01000203">
    <property type="protein sequence ID" value="EJT48459.1"/>
    <property type="molecule type" value="Genomic_DNA"/>
</dbReference>
<evidence type="ECO:0000256" key="1">
    <source>
        <dbReference type="ARBA" id="ARBA00004540"/>
    </source>
</evidence>
<keyword evidence="4" id="KW-1133">Transmembrane helix</keyword>
<evidence type="ECO:0000313" key="11">
    <source>
        <dbReference type="EMBL" id="EJT48459.1"/>
    </source>
</evidence>
<protein>
    <submittedName>
        <fullName evidence="11">Uncharacterized protein</fullName>
    </submittedName>
</protein>
<feature type="coiled-coil region" evidence="7">
    <location>
        <begin position="353"/>
        <end position="383"/>
    </location>
</feature>
<dbReference type="GO" id="GO:0005783">
    <property type="term" value="C:endoplasmic reticulum"/>
    <property type="evidence" value="ECO:0007669"/>
    <property type="project" value="TreeGrafter"/>
</dbReference>
<dbReference type="InterPro" id="IPR025856">
    <property type="entry name" value="HeH/LEM_domain"/>
</dbReference>
<dbReference type="AlphaFoldDB" id="J6EV38"/>
<organism evidence="11 12">
    <name type="scientific">Trichosporon asahii var. asahii (strain ATCC 90039 / CBS 2479 / JCM 2466 / KCTC 7840 / NBRC 103889/ NCYC 2677 / UAMH 7654)</name>
    <name type="common">Yeast</name>
    <dbReference type="NCBI Taxonomy" id="1186058"/>
    <lineage>
        <taxon>Eukaryota</taxon>
        <taxon>Fungi</taxon>
        <taxon>Dikarya</taxon>
        <taxon>Basidiomycota</taxon>
        <taxon>Agaricomycotina</taxon>
        <taxon>Tremellomycetes</taxon>
        <taxon>Trichosporonales</taxon>
        <taxon>Trichosporonaceae</taxon>
        <taxon>Trichosporon</taxon>
    </lineage>
</organism>
<dbReference type="VEuPathDB" id="FungiDB:A1Q1_02480"/>
<keyword evidence="5" id="KW-0472">Membrane</keyword>
<keyword evidence="2" id="KW-0597">Phosphoprotein</keyword>
<dbReference type="InterPro" id="IPR036361">
    <property type="entry name" value="SAP_dom_sf"/>
</dbReference>
<evidence type="ECO:0000256" key="8">
    <source>
        <dbReference type="SAM" id="MobiDB-lite"/>
    </source>
</evidence>
<dbReference type="Pfam" id="PF12949">
    <property type="entry name" value="HeH"/>
    <property type="match status" value="1"/>
</dbReference>
<dbReference type="HOGENOM" id="CLU_010838_1_0_1"/>
<gene>
    <name evidence="11" type="ORF">A1Q1_02480</name>
</gene>
<dbReference type="GO" id="GO:0071763">
    <property type="term" value="P:nuclear membrane organization"/>
    <property type="evidence" value="ECO:0007669"/>
    <property type="project" value="TreeGrafter"/>
</dbReference>
<feature type="compositionally biased region" description="Acidic residues" evidence="8">
    <location>
        <begin position="141"/>
        <end position="152"/>
    </location>
</feature>
<feature type="domain" description="HeH/LEM" evidence="10">
    <location>
        <begin position="17"/>
        <end position="50"/>
    </location>
</feature>
<evidence type="ECO:0000259" key="10">
    <source>
        <dbReference type="Pfam" id="PF12949"/>
    </source>
</evidence>
<dbReference type="Pfam" id="PF09402">
    <property type="entry name" value="MSC"/>
    <property type="match status" value="1"/>
</dbReference>
<evidence type="ECO:0000256" key="2">
    <source>
        <dbReference type="ARBA" id="ARBA00022553"/>
    </source>
</evidence>
<evidence type="ECO:0000256" key="3">
    <source>
        <dbReference type="ARBA" id="ARBA00022692"/>
    </source>
</evidence>
<keyword evidence="7" id="KW-0175">Coiled coil</keyword>
<comment type="subcellular location">
    <subcellularLocation>
        <location evidence="1">Nucleus inner membrane</location>
    </subcellularLocation>
</comment>
<dbReference type="GO" id="GO:0003682">
    <property type="term" value="F:chromatin binding"/>
    <property type="evidence" value="ECO:0007669"/>
    <property type="project" value="InterPro"/>
</dbReference>
<keyword evidence="3" id="KW-0812">Transmembrane</keyword>
<reference evidence="11 12" key="1">
    <citation type="journal article" date="2012" name="Eukaryot. Cell">
        <title>Draft genome sequence of CBS 2479, the standard type strain of Trichosporon asahii.</title>
        <authorList>
            <person name="Yang R.Y."/>
            <person name="Li H.T."/>
            <person name="Zhu H."/>
            <person name="Zhou G.P."/>
            <person name="Wang M."/>
            <person name="Wang L."/>
        </authorList>
    </citation>
    <scope>NUCLEOTIDE SEQUENCE [LARGE SCALE GENOMIC DNA]</scope>
    <source>
        <strain evidence="12">ATCC 90039 / CBS 2479 / JCM 2466 / KCTC 7840 / NCYC 2677 / UAMH 7654</strain>
    </source>
</reference>
<evidence type="ECO:0000256" key="6">
    <source>
        <dbReference type="ARBA" id="ARBA00023242"/>
    </source>
</evidence>
<dbReference type="CDD" id="cd12935">
    <property type="entry name" value="LEM_like"/>
    <property type="match status" value="1"/>
</dbReference>
<evidence type="ECO:0000256" key="5">
    <source>
        <dbReference type="ARBA" id="ARBA00023136"/>
    </source>
</evidence>
<feature type="compositionally biased region" description="Pro residues" evidence="8">
    <location>
        <begin position="202"/>
        <end position="216"/>
    </location>
</feature>
<dbReference type="PANTHER" id="PTHR47808">
    <property type="entry name" value="INNER NUCLEAR MEMBRANE PROTEIN HEH2-RELATED"/>
    <property type="match status" value="1"/>
</dbReference>
<accession>J6EV38</accession>
<feature type="compositionally biased region" description="Polar residues" evidence="8">
    <location>
        <begin position="278"/>
        <end position="290"/>
    </location>
</feature>
<dbReference type="PANTHER" id="PTHR47808:SF2">
    <property type="entry name" value="LEM DOMAIN-CONTAINING PROTEIN 2"/>
    <property type="match status" value="1"/>
</dbReference>
<keyword evidence="6" id="KW-0539">Nucleus</keyword>
<dbReference type="InterPro" id="IPR044780">
    <property type="entry name" value="Heh2/Src1"/>
</dbReference>
<feature type="compositionally biased region" description="Polar residues" evidence="8">
    <location>
        <begin position="324"/>
        <end position="334"/>
    </location>
</feature>
<dbReference type="GO" id="GO:0034399">
    <property type="term" value="C:nuclear periphery"/>
    <property type="evidence" value="ECO:0007669"/>
    <property type="project" value="TreeGrafter"/>
</dbReference>
<feature type="domain" description="Man1/Src1-like C-terminal" evidence="9">
    <location>
        <begin position="416"/>
        <end position="783"/>
    </location>
</feature>
<proteinExistence type="predicted"/>
<evidence type="ECO:0000256" key="4">
    <source>
        <dbReference type="ARBA" id="ARBA00022989"/>
    </source>
</evidence>
<dbReference type="GO" id="GO:0005637">
    <property type="term" value="C:nuclear inner membrane"/>
    <property type="evidence" value="ECO:0007669"/>
    <property type="project" value="UniProtKB-SubCell"/>
</dbReference>
<feature type="region of interest" description="Disordered" evidence="8">
    <location>
        <begin position="68"/>
        <end position="351"/>
    </location>
</feature>
<evidence type="ECO:0000259" key="9">
    <source>
        <dbReference type="Pfam" id="PF09402"/>
    </source>
</evidence>
<feature type="compositionally biased region" description="Basic residues" evidence="8">
    <location>
        <begin position="158"/>
        <end position="167"/>
    </location>
</feature>
<dbReference type="InterPro" id="IPR041885">
    <property type="entry name" value="MAN1_winged_helix_dom"/>
</dbReference>
<comment type="caution">
    <text evidence="11">The sequence shown here is derived from an EMBL/GenBank/DDBJ whole genome shotgun (WGS) entry which is preliminary data.</text>
</comment>
<dbReference type="InterPro" id="IPR018996">
    <property type="entry name" value="Man1/Src1-like_C"/>
</dbReference>
<dbReference type="Gene3D" id="1.10.10.1180">
    <property type="entry name" value="MAN1, winged-helix domain"/>
    <property type="match status" value="1"/>
</dbReference>